<dbReference type="Gene3D" id="1.10.510.10">
    <property type="entry name" value="Transferase(Phosphotransferase) domain 1"/>
    <property type="match status" value="1"/>
</dbReference>
<dbReference type="InterPro" id="IPR013783">
    <property type="entry name" value="Ig-like_fold"/>
</dbReference>
<evidence type="ECO:0000313" key="3">
    <source>
        <dbReference type="EMBL" id="CAL4991852.1"/>
    </source>
</evidence>
<dbReference type="PANTHER" id="PTHR45707">
    <property type="entry name" value="C2 CALCIUM/LIPID-BINDING PLANT PHOSPHORIBOSYLTRANSFERASE FAMILY PROTEIN"/>
    <property type="match status" value="1"/>
</dbReference>
<dbReference type="Pfam" id="PF00069">
    <property type="entry name" value="Pkinase"/>
    <property type="match status" value="1"/>
</dbReference>
<sequence length="463" mass="52661">MSLVGENMDIKLDMLEEITNKFAEDRKVGSGPYGDVYRGVYNGQEIVVKKIHDIHGLDDSAFLDELHNLCKIDHPNVVRLIGYCREQERKFITYNGQLIVTMVNQRAICYQYVEGRSLDWHISDESCVFDWPTCYKIIKGICEGLKHLHCAQEKPIYHLDLTLDNILLDENKTAKISGLGLSRLVSSTKEHKAQISIGTRGYMPPEYIDSGITSRKFDVFSLGLIIMAIMAGHRGHLLRYEMPRGEVVELVTRIWKKKLHDTSGHSSQEINIVEVKTCVDIALRCVNSDQNRRPLIKDIVSELDELEATIKKMTLYSDQPKDLIGLQKRSDSSILTVDPTLELRFVFEPRKDLSCCLQLTNKTDSSIAFNIKTNNQTKYCTEPNKGIMPPCSKCYVCVTLQAQEEAPPNMQCNDMFTVQSVNVSDDMDSDDITEDFFKRAMVEKVVDVVKLPIVYVARGQFPC</sequence>
<dbReference type="Proteomes" id="UP001497457">
    <property type="component" value="Chromosome 24b"/>
</dbReference>
<evidence type="ECO:0000313" key="4">
    <source>
        <dbReference type="Proteomes" id="UP001497457"/>
    </source>
</evidence>
<gene>
    <name evidence="3" type="ORF">URODEC1_LOCUS60838</name>
</gene>
<dbReference type="SUPFAM" id="SSF56112">
    <property type="entry name" value="Protein kinase-like (PK-like)"/>
    <property type="match status" value="1"/>
</dbReference>
<organism evidence="3 4">
    <name type="scientific">Urochloa decumbens</name>
    <dbReference type="NCBI Taxonomy" id="240449"/>
    <lineage>
        <taxon>Eukaryota</taxon>
        <taxon>Viridiplantae</taxon>
        <taxon>Streptophyta</taxon>
        <taxon>Embryophyta</taxon>
        <taxon>Tracheophyta</taxon>
        <taxon>Spermatophyta</taxon>
        <taxon>Magnoliopsida</taxon>
        <taxon>Liliopsida</taxon>
        <taxon>Poales</taxon>
        <taxon>Poaceae</taxon>
        <taxon>PACMAD clade</taxon>
        <taxon>Panicoideae</taxon>
        <taxon>Panicodae</taxon>
        <taxon>Paniceae</taxon>
        <taxon>Melinidinae</taxon>
        <taxon>Urochloa</taxon>
    </lineage>
</organism>
<dbReference type="PROSITE" id="PS00109">
    <property type="entry name" value="PROTEIN_KINASE_TYR"/>
    <property type="match status" value="1"/>
</dbReference>
<name>A0ABC9B2H9_9POAL</name>
<accession>A0ABC9B2H9</accession>
<protein>
    <recommendedName>
        <fullName evidence="5">Protein kinase domain-containing protein</fullName>
    </recommendedName>
</protein>
<dbReference type="SUPFAM" id="SSF49354">
    <property type="entry name" value="PapD-like"/>
    <property type="match status" value="1"/>
</dbReference>
<dbReference type="Pfam" id="PF00635">
    <property type="entry name" value="Motile_Sperm"/>
    <property type="match status" value="1"/>
</dbReference>
<dbReference type="PROSITE" id="PS50202">
    <property type="entry name" value="MSP"/>
    <property type="match status" value="1"/>
</dbReference>
<evidence type="ECO:0000259" key="2">
    <source>
        <dbReference type="PROSITE" id="PS50202"/>
    </source>
</evidence>
<reference evidence="4" key="1">
    <citation type="submission" date="2024-06" db="EMBL/GenBank/DDBJ databases">
        <authorList>
            <person name="Ryan C."/>
        </authorList>
    </citation>
    <scope>NUCLEOTIDE SEQUENCE [LARGE SCALE GENOMIC DNA]</scope>
</reference>
<dbReference type="Gene3D" id="3.30.200.20">
    <property type="entry name" value="Phosphorylase Kinase, domain 1"/>
    <property type="match status" value="1"/>
</dbReference>
<feature type="domain" description="Protein kinase" evidence="1">
    <location>
        <begin position="22"/>
        <end position="310"/>
    </location>
</feature>
<evidence type="ECO:0008006" key="5">
    <source>
        <dbReference type="Google" id="ProtNLM"/>
    </source>
</evidence>
<reference evidence="3 4" key="2">
    <citation type="submission" date="2024-10" db="EMBL/GenBank/DDBJ databases">
        <authorList>
            <person name="Ryan C."/>
        </authorList>
    </citation>
    <scope>NUCLEOTIDE SEQUENCE [LARGE SCALE GENOMIC DNA]</scope>
</reference>
<proteinExistence type="predicted"/>
<dbReference type="InterPro" id="IPR000719">
    <property type="entry name" value="Prot_kinase_dom"/>
</dbReference>
<dbReference type="Gene3D" id="2.60.40.10">
    <property type="entry name" value="Immunoglobulins"/>
    <property type="match status" value="1"/>
</dbReference>
<dbReference type="EMBL" id="OZ075134">
    <property type="protein sequence ID" value="CAL4991852.1"/>
    <property type="molecule type" value="Genomic_DNA"/>
</dbReference>
<dbReference type="InterPro" id="IPR000535">
    <property type="entry name" value="MSP_dom"/>
</dbReference>
<dbReference type="PANTHER" id="PTHR45707:SF46">
    <property type="entry name" value="PROTEIN KINASE DOMAIN-CONTAINING PROTEIN"/>
    <property type="match status" value="1"/>
</dbReference>
<dbReference type="AlphaFoldDB" id="A0ABC9B2H9"/>
<evidence type="ECO:0000259" key="1">
    <source>
        <dbReference type="PROSITE" id="PS50011"/>
    </source>
</evidence>
<dbReference type="InterPro" id="IPR008962">
    <property type="entry name" value="PapD-like_sf"/>
</dbReference>
<dbReference type="InterPro" id="IPR008266">
    <property type="entry name" value="Tyr_kinase_AS"/>
</dbReference>
<dbReference type="InterPro" id="IPR011009">
    <property type="entry name" value="Kinase-like_dom_sf"/>
</dbReference>
<dbReference type="PROSITE" id="PS50011">
    <property type="entry name" value="PROTEIN_KINASE_DOM"/>
    <property type="match status" value="1"/>
</dbReference>
<keyword evidence="4" id="KW-1185">Reference proteome</keyword>
<feature type="domain" description="MSP" evidence="2">
    <location>
        <begin position="334"/>
        <end position="456"/>
    </location>
</feature>